<sequence>MRIRPPPARIRPPPGKNYPCSGRRRRHHDADLTALCPFLCRGRLARRRTWMRGENHIRAGKKESDGALGKAPSSESGRGRLRLRCCPPFSRRYRRCWAWGWGWMGVRVDCGVCVSGESECGGKKLRRKQRKERRRLSLRR</sequence>
<dbReference type="AlphaFoldDB" id="A0AAV2FU94"/>
<keyword evidence="3" id="KW-1185">Reference proteome</keyword>
<reference evidence="2 3" key="1">
    <citation type="submission" date="2024-04" db="EMBL/GenBank/DDBJ databases">
        <authorList>
            <person name="Fracassetti M."/>
        </authorList>
    </citation>
    <scope>NUCLEOTIDE SEQUENCE [LARGE SCALE GENOMIC DNA]</scope>
</reference>
<accession>A0AAV2FU94</accession>
<dbReference type="Proteomes" id="UP001497516">
    <property type="component" value="Chromosome 7"/>
</dbReference>
<dbReference type="EMBL" id="OZ034820">
    <property type="protein sequence ID" value="CAL1401921.1"/>
    <property type="molecule type" value="Genomic_DNA"/>
</dbReference>
<proteinExistence type="predicted"/>
<feature type="compositionally biased region" description="Pro residues" evidence="1">
    <location>
        <begin position="1"/>
        <end position="16"/>
    </location>
</feature>
<evidence type="ECO:0000256" key="1">
    <source>
        <dbReference type="SAM" id="MobiDB-lite"/>
    </source>
</evidence>
<name>A0AAV2FU94_9ROSI</name>
<feature type="region of interest" description="Disordered" evidence="1">
    <location>
        <begin position="1"/>
        <end position="24"/>
    </location>
</feature>
<protein>
    <submittedName>
        <fullName evidence="2">Uncharacterized protein</fullName>
    </submittedName>
</protein>
<feature type="compositionally biased region" description="Basic and acidic residues" evidence="1">
    <location>
        <begin position="55"/>
        <end position="65"/>
    </location>
</feature>
<evidence type="ECO:0000313" key="3">
    <source>
        <dbReference type="Proteomes" id="UP001497516"/>
    </source>
</evidence>
<evidence type="ECO:0000313" key="2">
    <source>
        <dbReference type="EMBL" id="CAL1401921.1"/>
    </source>
</evidence>
<gene>
    <name evidence="2" type="ORF">LTRI10_LOCUS41957</name>
</gene>
<feature type="region of interest" description="Disordered" evidence="1">
    <location>
        <begin position="55"/>
        <end position="78"/>
    </location>
</feature>
<organism evidence="2 3">
    <name type="scientific">Linum trigynum</name>
    <dbReference type="NCBI Taxonomy" id="586398"/>
    <lineage>
        <taxon>Eukaryota</taxon>
        <taxon>Viridiplantae</taxon>
        <taxon>Streptophyta</taxon>
        <taxon>Embryophyta</taxon>
        <taxon>Tracheophyta</taxon>
        <taxon>Spermatophyta</taxon>
        <taxon>Magnoliopsida</taxon>
        <taxon>eudicotyledons</taxon>
        <taxon>Gunneridae</taxon>
        <taxon>Pentapetalae</taxon>
        <taxon>rosids</taxon>
        <taxon>fabids</taxon>
        <taxon>Malpighiales</taxon>
        <taxon>Linaceae</taxon>
        <taxon>Linum</taxon>
    </lineage>
</organism>